<reference evidence="2 3" key="1">
    <citation type="submission" date="2021-01" db="EMBL/GenBank/DDBJ databases">
        <title>FDA dAtabase for Regulatory Grade micrObial Sequences (FDA-ARGOS): Supporting development and validation of Infectious Disease Dx tests.</title>
        <authorList>
            <person name="Sproer C."/>
            <person name="Gronow S."/>
            <person name="Severitt S."/>
            <person name="Schroder I."/>
            <person name="Tallon L."/>
            <person name="Sadzewicz L."/>
            <person name="Zhao X."/>
            <person name="Boylan J."/>
            <person name="Ott S."/>
            <person name="Bowen H."/>
            <person name="Vavikolanu K."/>
            <person name="Mehta A."/>
            <person name="Aluvathingal J."/>
            <person name="Nadendla S."/>
            <person name="Lowell S."/>
            <person name="Myers T."/>
            <person name="Yan Y."/>
            <person name="Sichtig H."/>
        </authorList>
    </citation>
    <scope>NUCLEOTIDE SEQUENCE [LARGE SCALE GENOMIC DNA]</scope>
    <source>
        <strain evidence="2 3">FDAARGOS_1148</strain>
    </source>
</reference>
<evidence type="ECO:0008006" key="4">
    <source>
        <dbReference type="Google" id="ProtNLM"/>
    </source>
</evidence>
<accession>A0AB37HBP4</accession>
<dbReference type="EMBL" id="CP068073">
    <property type="protein sequence ID" value="QQS82609.1"/>
    <property type="molecule type" value="Genomic_DNA"/>
</dbReference>
<evidence type="ECO:0000313" key="3">
    <source>
        <dbReference type="Proteomes" id="UP000595942"/>
    </source>
</evidence>
<dbReference type="Proteomes" id="UP000595942">
    <property type="component" value="Chromosome"/>
</dbReference>
<name>A0AB37HBP4_9STAP</name>
<dbReference type="AlphaFoldDB" id="A0AB37HBP4"/>
<sequence length="81" mass="9697">MLFNTHIKIGNVYHKAYSFTDNDVTYYIEQGREIEFLSTSEGAKIEEIESKFNECSDLAEQQKKRKKKEKRKRTKLRNYLS</sequence>
<keyword evidence="3" id="KW-1185">Reference proteome</keyword>
<protein>
    <recommendedName>
        <fullName evidence="4">Phage protein</fullName>
    </recommendedName>
</protein>
<organism evidence="2 3">
    <name type="scientific">Staphylococcus condimenti</name>
    <dbReference type="NCBI Taxonomy" id="70255"/>
    <lineage>
        <taxon>Bacteria</taxon>
        <taxon>Bacillati</taxon>
        <taxon>Bacillota</taxon>
        <taxon>Bacilli</taxon>
        <taxon>Bacillales</taxon>
        <taxon>Staphylococcaceae</taxon>
        <taxon>Staphylococcus</taxon>
    </lineage>
</organism>
<gene>
    <name evidence="2" type="ORF">I6J05_12120</name>
</gene>
<dbReference type="RefSeq" id="WP_047131368.1">
    <property type="nucleotide sequence ID" value="NZ_CP015114.1"/>
</dbReference>
<proteinExistence type="predicted"/>
<feature type="region of interest" description="Disordered" evidence="1">
    <location>
        <begin position="59"/>
        <end position="81"/>
    </location>
</feature>
<evidence type="ECO:0000256" key="1">
    <source>
        <dbReference type="SAM" id="MobiDB-lite"/>
    </source>
</evidence>
<dbReference type="KEGG" id="scv:A4G25_06410"/>
<feature type="compositionally biased region" description="Basic residues" evidence="1">
    <location>
        <begin position="63"/>
        <end position="81"/>
    </location>
</feature>
<evidence type="ECO:0000313" key="2">
    <source>
        <dbReference type="EMBL" id="QQS82609.1"/>
    </source>
</evidence>